<dbReference type="Proteomes" id="UP001212997">
    <property type="component" value="Unassembled WGS sequence"/>
</dbReference>
<evidence type="ECO:0000256" key="1">
    <source>
        <dbReference type="ARBA" id="ARBA00004173"/>
    </source>
</evidence>
<evidence type="ECO:0000256" key="3">
    <source>
        <dbReference type="ARBA" id="ARBA00043970"/>
    </source>
</evidence>
<keyword evidence="5" id="KW-1185">Reference proteome</keyword>
<comment type="subcellular location">
    <subcellularLocation>
        <location evidence="1">Mitochondrion</location>
    </subcellularLocation>
</comment>
<evidence type="ECO:0000256" key="2">
    <source>
        <dbReference type="ARBA" id="ARBA00023128"/>
    </source>
</evidence>
<dbReference type="InterPro" id="IPR020373">
    <property type="entry name" value="Kgd4/YMR-31"/>
</dbReference>
<comment type="similarity">
    <text evidence="3">Belongs to the alpha-ketoglutarate dehydrogenase component 4 family.</text>
</comment>
<organism evidence="4 5">
    <name type="scientific">Meripilus lineatus</name>
    <dbReference type="NCBI Taxonomy" id="2056292"/>
    <lineage>
        <taxon>Eukaryota</taxon>
        <taxon>Fungi</taxon>
        <taxon>Dikarya</taxon>
        <taxon>Basidiomycota</taxon>
        <taxon>Agaricomycotina</taxon>
        <taxon>Agaricomycetes</taxon>
        <taxon>Polyporales</taxon>
        <taxon>Meripilaceae</taxon>
        <taxon>Meripilus</taxon>
    </lineage>
</organism>
<name>A0AAD5YCC7_9APHY</name>
<dbReference type="GO" id="GO:0006103">
    <property type="term" value="P:2-oxoglutarate metabolic process"/>
    <property type="evidence" value="ECO:0007669"/>
    <property type="project" value="InterPro"/>
</dbReference>
<evidence type="ECO:0000313" key="4">
    <source>
        <dbReference type="EMBL" id="KAJ3482257.1"/>
    </source>
</evidence>
<accession>A0AAD5YCC7</accession>
<comment type="caution">
    <text evidence="4">The sequence shown here is derived from an EMBL/GenBank/DDBJ whole genome shotgun (WGS) entry which is preliminary data.</text>
</comment>
<dbReference type="GO" id="GO:0005739">
    <property type="term" value="C:mitochondrion"/>
    <property type="evidence" value="ECO:0007669"/>
    <property type="project" value="UniProtKB-SubCell"/>
</dbReference>
<protein>
    <submittedName>
        <fullName evidence="4">Uncharacterized protein</fullName>
    </submittedName>
</protein>
<sequence length="110" mass="12067">MQPSLLRLNSVVARKPLIQFLGKRKWPSQPSAPGPHPFAPAELKQSFSEFVAKFQSSGSSQVSAAPQSLQPPKKGSPAFSEYWQAPERLWKRELEQAEIDAVLSGGASLH</sequence>
<dbReference type="EMBL" id="JANAWD010000281">
    <property type="protein sequence ID" value="KAJ3482257.1"/>
    <property type="molecule type" value="Genomic_DNA"/>
</dbReference>
<dbReference type="AlphaFoldDB" id="A0AAD5YCC7"/>
<gene>
    <name evidence="4" type="ORF">NLI96_g7089</name>
</gene>
<keyword evidence="2" id="KW-0496">Mitochondrion</keyword>
<evidence type="ECO:0000313" key="5">
    <source>
        <dbReference type="Proteomes" id="UP001212997"/>
    </source>
</evidence>
<reference evidence="4" key="1">
    <citation type="submission" date="2022-07" db="EMBL/GenBank/DDBJ databases">
        <title>Genome Sequence of Physisporinus lineatus.</title>
        <authorList>
            <person name="Buettner E."/>
        </authorList>
    </citation>
    <scope>NUCLEOTIDE SEQUENCE</scope>
    <source>
        <strain evidence="4">VT162</strain>
    </source>
</reference>
<dbReference type="Pfam" id="PF10937">
    <property type="entry name" value="Kgd4-YMR31"/>
    <property type="match status" value="1"/>
</dbReference>
<proteinExistence type="inferred from homology"/>